<feature type="compositionally biased region" description="Polar residues" evidence="1">
    <location>
        <begin position="1020"/>
        <end position="1031"/>
    </location>
</feature>
<reference evidence="3 4" key="1">
    <citation type="journal article" date="2018" name="Mol. Biol. Evol.">
        <title>Broad Genomic Sampling Reveals a Smut Pathogenic Ancestry of the Fungal Clade Ustilaginomycotina.</title>
        <authorList>
            <person name="Kijpornyongpan T."/>
            <person name="Mondo S.J."/>
            <person name="Barry K."/>
            <person name="Sandor L."/>
            <person name="Lee J."/>
            <person name="Lipzen A."/>
            <person name="Pangilinan J."/>
            <person name="LaButti K."/>
            <person name="Hainaut M."/>
            <person name="Henrissat B."/>
            <person name="Grigoriev I.V."/>
            <person name="Spatafora J.W."/>
            <person name="Aime M.C."/>
        </authorList>
    </citation>
    <scope>NUCLEOTIDE SEQUENCE [LARGE SCALE GENOMIC DNA]</scope>
    <source>
        <strain evidence="3 4">MCA 4718</strain>
    </source>
</reference>
<feature type="compositionally biased region" description="Low complexity" evidence="1">
    <location>
        <begin position="1159"/>
        <end position="1181"/>
    </location>
</feature>
<feature type="compositionally biased region" description="Gly residues" evidence="1">
    <location>
        <begin position="680"/>
        <end position="689"/>
    </location>
</feature>
<gene>
    <name evidence="3" type="ORF">BCV69DRAFT_133951</name>
</gene>
<name>A0A316UAA3_9BASI</name>
<protein>
    <submittedName>
        <fullName evidence="3">Uncharacterized protein</fullName>
    </submittedName>
</protein>
<feature type="compositionally biased region" description="Basic and acidic residues" evidence="1">
    <location>
        <begin position="352"/>
        <end position="371"/>
    </location>
</feature>
<keyword evidence="2" id="KW-0732">Signal</keyword>
<feature type="compositionally biased region" description="Polar residues" evidence="1">
    <location>
        <begin position="113"/>
        <end position="122"/>
    </location>
</feature>
<feature type="compositionally biased region" description="Basic residues" evidence="1">
    <location>
        <begin position="1195"/>
        <end position="1204"/>
    </location>
</feature>
<feature type="compositionally biased region" description="Polar residues" evidence="1">
    <location>
        <begin position="966"/>
        <end position="988"/>
    </location>
</feature>
<feature type="compositionally biased region" description="Basic residues" evidence="1">
    <location>
        <begin position="318"/>
        <end position="329"/>
    </location>
</feature>
<dbReference type="RefSeq" id="XP_025349296.1">
    <property type="nucleotide sequence ID" value="XM_025489249.1"/>
</dbReference>
<feature type="compositionally biased region" description="Polar residues" evidence="1">
    <location>
        <begin position="1129"/>
        <end position="1138"/>
    </location>
</feature>
<feature type="chain" id="PRO_5016373613" evidence="2">
    <location>
        <begin position="17"/>
        <end position="1224"/>
    </location>
</feature>
<feature type="compositionally biased region" description="Polar residues" evidence="1">
    <location>
        <begin position="303"/>
        <end position="316"/>
    </location>
</feature>
<evidence type="ECO:0000256" key="2">
    <source>
        <dbReference type="SAM" id="SignalP"/>
    </source>
</evidence>
<feature type="region of interest" description="Disordered" evidence="1">
    <location>
        <begin position="655"/>
        <end position="711"/>
    </location>
</feature>
<feature type="region of interest" description="Disordered" evidence="1">
    <location>
        <begin position="418"/>
        <end position="480"/>
    </location>
</feature>
<feature type="region of interest" description="Disordered" evidence="1">
    <location>
        <begin position="255"/>
        <end position="404"/>
    </location>
</feature>
<dbReference type="STRING" id="1684307.A0A316UAA3"/>
<feature type="region of interest" description="Disordered" evidence="1">
    <location>
        <begin position="836"/>
        <end position="915"/>
    </location>
</feature>
<proteinExistence type="predicted"/>
<dbReference type="Proteomes" id="UP000245942">
    <property type="component" value="Unassembled WGS sequence"/>
</dbReference>
<feature type="compositionally biased region" description="Polar residues" evidence="1">
    <location>
        <begin position="851"/>
        <end position="866"/>
    </location>
</feature>
<sequence>MGLSSLLFGGLTLLQGRNGSGTLDEHEVPALTVREAFLQGLSLVMTNVHNQMAGIASLFFPGDPQTLVTGLLIITLIFTIAYSTKPSDASFQSYLTDLSLHQHLRHIRDQSRRSASPTNQPNPALPAEGKGKGSSEGAANDVSAIDTATGEDWDPDQTYPHVLTFANRISVSLRTPPYIRHDYALFSIVMVAHPAIACPNLFPARGNLKKVNAAKACTKCAAPDASIHHSRTSWYVGAFGTWWTGAKDIRDKASIQDVKGQHHAHPAEPQWGVLDMRSGGDKKKRRRVSPQNERSLLRDGPTEDSQSTGTALSSTAKPARRKKQPHRLRTSQIPAQAPPRSSVLAQQQQRKTVVDDTVRCRPEAVTQHDDSPANEVEACGTPSPRSASADRSTVESPSSAIDPLNAAAEAAVDDLRSQLSSLKTSSEGTRQQLQSQLEDLRSRKRDEDIARSDLRGRMKTLDEGKRTAEAAKRDAERKLKTAQAVKENLEKRILSAEAALENFGDRQTQADQRVKDELQNGQNRRTEIETERLAKLQSTEDAEKNLETLRTKIASLEQRVCEEQKNLKAAEQSLRERSYARAQQAAAAAAAAAAASGGVSHSFSRSGHGSSDALHLMSNGYGPGDSFLFGQTRSVSDSVPASAPYDDGRNAIFEDFHRSSPTHGHFPHQQSSRRISQDFGGSGIGGTGIHGSDAPFQPFGGLQPYSDHPQSLEAPAHASVFPRGSPSAGGAVRASQMLHPRNQQDAVGPFSPNQANGNLQAHMMPPVSPFSTDLLPSNLFASTDDDDTHPGVMPGTRSEAIEAALGRFGLDTSDQSDADGTQSDKDVVDAVLERALGPLSEHESEEETQAAAKTTSARSWWGTNKARQLGKERQTDSTDSTVGASQGDSDSDGEAVEPGAAKQQRKTFGSFPRLSLNQLNPSAKVFRSASRKQADADALKGLNREGFGSQGYLGSTATVGRPVDWSTPSLGDHSSNSSLHGHGPNSSGVSFDAVRRAFEASNPPDDEEGRRSWSAFDQWSQRQGFQPTASRMNGAARGLGGAASQQNPAAAPRSISGGTRRSAGPGTMDSNQDGFQVWPEDLFSPLNRTASSHSAGASIGSSVPSSSQQDASPLAPRDRPTNRSRFAFWSQNSKASLNSAGSAASDQQLSSSAGGGANNNGLPTSSIASGASSGSPSQSTEGEGKGDHAPASASKPKRSFRWSRRSQTANSQASAASDADADEE</sequence>
<evidence type="ECO:0000313" key="3">
    <source>
        <dbReference type="EMBL" id="PWN22136.1"/>
    </source>
</evidence>
<feature type="compositionally biased region" description="Polar residues" evidence="1">
    <location>
        <begin position="418"/>
        <end position="437"/>
    </location>
</feature>
<feature type="compositionally biased region" description="Basic and acidic residues" evidence="1">
    <location>
        <begin position="438"/>
        <end position="479"/>
    </location>
</feature>
<evidence type="ECO:0000256" key="1">
    <source>
        <dbReference type="SAM" id="MobiDB-lite"/>
    </source>
</evidence>
<feature type="compositionally biased region" description="Low complexity" evidence="1">
    <location>
        <begin position="1090"/>
        <end position="1113"/>
    </location>
</feature>
<dbReference type="AlphaFoldDB" id="A0A316UAA3"/>
<keyword evidence="4" id="KW-1185">Reference proteome</keyword>
<feature type="compositionally biased region" description="Low complexity" evidence="1">
    <location>
        <begin position="1209"/>
        <end position="1218"/>
    </location>
</feature>
<dbReference type="EMBL" id="KZ819323">
    <property type="protein sequence ID" value="PWN22136.1"/>
    <property type="molecule type" value="Genomic_DNA"/>
</dbReference>
<feature type="compositionally biased region" description="Polar residues" evidence="1">
    <location>
        <begin position="877"/>
        <end position="888"/>
    </location>
</feature>
<dbReference type="GeneID" id="37010983"/>
<organism evidence="3 4">
    <name type="scientific">Pseudomicrostroma glucosiphilum</name>
    <dbReference type="NCBI Taxonomy" id="1684307"/>
    <lineage>
        <taxon>Eukaryota</taxon>
        <taxon>Fungi</taxon>
        <taxon>Dikarya</taxon>
        <taxon>Basidiomycota</taxon>
        <taxon>Ustilaginomycotina</taxon>
        <taxon>Exobasidiomycetes</taxon>
        <taxon>Microstromatales</taxon>
        <taxon>Microstromatales incertae sedis</taxon>
        <taxon>Pseudomicrostroma</taxon>
    </lineage>
</organism>
<feature type="compositionally biased region" description="Polar residues" evidence="1">
    <location>
        <begin position="383"/>
        <end position="399"/>
    </location>
</feature>
<evidence type="ECO:0000313" key="4">
    <source>
        <dbReference type="Proteomes" id="UP000245942"/>
    </source>
</evidence>
<accession>A0A316UAA3</accession>
<dbReference type="OrthoDB" id="2548929at2759"/>
<feature type="region of interest" description="Disordered" evidence="1">
    <location>
        <begin position="106"/>
        <end position="139"/>
    </location>
</feature>
<feature type="region of interest" description="Disordered" evidence="1">
    <location>
        <begin position="964"/>
        <end position="988"/>
    </location>
</feature>
<feature type="region of interest" description="Disordered" evidence="1">
    <location>
        <begin position="1020"/>
        <end position="1224"/>
    </location>
</feature>
<feature type="compositionally biased region" description="Low complexity" evidence="1">
    <location>
        <begin position="1139"/>
        <end position="1152"/>
    </location>
</feature>
<feature type="signal peptide" evidence="2">
    <location>
        <begin position="1"/>
        <end position="16"/>
    </location>
</feature>